<dbReference type="InterPro" id="IPR050316">
    <property type="entry name" value="Tyrosinase/Hemocyanin"/>
</dbReference>
<keyword evidence="3" id="KW-0479">Metal-binding</keyword>
<dbReference type="AlphaFoldDB" id="E9DYM0"/>
<protein>
    <recommendedName>
        <fullName evidence="2">tyrosinase</fullName>
        <ecNumber evidence="2">1.14.18.1</ecNumber>
    </recommendedName>
</protein>
<evidence type="ECO:0000256" key="8">
    <source>
        <dbReference type="SAM" id="SignalP"/>
    </source>
</evidence>
<sequence>MLVKSATALLAIGLGPLLSSAQFPVTGAPAAANGNVPLRRNVNDLYSEGGPQWDLYIRALASLQSMNASDPLGYFQISGIHGLPFIEWNRGGARNNDGWGGYCPHGEALFLPWHRPFVLLFEQLLVEHAVGIASQYPARYRGQYMAAANNLRSPYWDWSADSNVPPCTVPERVSVNIPNGQNLRRIEIRNPLSTYKYPREALDGEFGEFSKTPQMARCPDPGRYPDSANQELQDYRLKQATYDIFTTASNFHQFAVRGRVHHLEELHNDVHYSAACKGQFFDAELSGFEPLFMLHHTQVDRLWAYWQFIDPSQASFSGSYRGQSRFSTPQGTIINQDSPLQPFFDRKLRYHTPRSVSSIKGMGYTYEGLEHWRKSAAQLRQDSIQTINSLYAPPSAFAKRGGSQAKTRHFAHVELDRAQVERPCSVKVFIAGKRAGTIPVMLFPANGNLRSSLSIDAFLTKGSSSNGTLEAIEHLVQVEISKADGTVIPLDKVDSLNITLEQASITPAASRNDFPKITDMKEHAAKIQAYSKS</sequence>
<dbReference type="STRING" id="655827.E9DYM0"/>
<dbReference type="PROSITE" id="PS00497">
    <property type="entry name" value="TYROSINASE_1"/>
    <property type="match status" value="1"/>
</dbReference>
<evidence type="ECO:0000256" key="5">
    <source>
        <dbReference type="ARBA" id="ARBA00023101"/>
    </source>
</evidence>
<dbReference type="PRINTS" id="PR00092">
    <property type="entry name" value="TYROSINASE"/>
</dbReference>
<name>E9DYM0_METAQ</name>
<evidence type="ECO:0000256" key="7">
    <source>
        <dbReference type="ARBA" id="ARBA00048881"/>
    </source>
</evidence>
<dbReference type="EC" id="1.14.18.1" evidence="2"/>
<dbReference type="KEGG" id="maw:19247028"/>
<dbReference type="GO" id="GO:0042438">
    <property type="term" value="P:melanin biosynthetic process"/>
    <property type="evidence" value="ECO:0007669"/>
    <property type="project" value="UniProtKB-KW"/>
</dbReference>
<proteinExistence type="inferred from homology"/>
<comment type="catalytic activity">
    <reaction evidence="6">
        <text>2 L-dopa + O2 = 2 L-dopaquinone + 2 H2O</text>
        <dbReference type="Rhea" id="RHEA:34287"/>
        <dbReference type="ChEBI" id="CHEBI:15377"/>
        <dbReference type="ChEBI" id="CHEBI:15379"/>
        <dbReference type="ChEBI" id="CHEBI:57504"/>
        <dbReference type="ChEBI" id="CHEBI:57924"/>
        <dbReference type="EC" id="1.14.18.1"/>
    </reaction>
</comment>
<evidence type="ECO:0000313" key="11">
    <source>
        <dbReference type="Proteomes" id="UP000002499"/>
    </source>
</evidence>
<dbReference type="PANTHER" id="PTHR11474">
    <property type="entry name" value="TYROSINASE FAMILY MEMBER"/>
    <property type="match status" value="1"/>
</dbReference>
<evidence type="ECO:0000256" key="6">
    <source>
        <dbReference type="ARBA" id="ARBA00048233"/>
    </source>
</evidence>
<dbReference type="GO" id="GO:0004503">
    <property type="term" value="F:tyrosinase activity"/>
    <property type="evidence" value="ECO:0007669"/>
    <property type="project" value="UniProtKB-EC"/>
</dbReference>
<gene>
    <name evidence="10" type="ORF">MAC_02717</name>
</gene>
<feature type="signal peptide" evidence="8">
    <location>
        <begin position="1"/>
        <end position="21"/>
    </location>
</feature>
<accession>E9DYM0</accession>
<evidence type="ECO:0000256" key="1">
    <source>
        <dbReference type="ARBA" id="ARBA00009928"/>
    </source>
</evidence>
<dbReference type="EMBL" id="GL698483">
    <property type="protein sequence ID" value="EFY91290.1"/>
    <property type="molecule type" value="Genomic_DNA"/>
</dbReference>
<dbReference type="InterPro" id="IPR002227">
    <property type="entry name" value="Tyrosinase_Cu-bd"/>
</dbReference>
<dbReference type="GO" id="GO:0046872">
    <property type="term" value="F:metal ion binding"/>
    <property type="evidence" value="ECO:0007669"/>
    <property type="project" value="UniProtKB-KW"/>
</dbReference>
<comment type="catalytic activity">
    <reaction evidence="7">
        <text>L-tyrosine + O2 = L-dopaquinone + H2O</text>
        <dbReference type="Rhea" id="RHEA:18117"/>
        <dbReference type="ChEBI" id="CHEBI:15377"/>
        <dbReference type="ChEBI" id="CHEBI:15379"/>
        <dbReference type="ChEBI" id="CHEBI:57924"/>
        <dbReference type="ChEBI" id="CHEBI:58315"/>
        <dbReference type="EC" id="1.14.18.1"/>
    </reaction>
</comment>
<reference evidence="10 11" key="1">
    <citation type="journal article" date="2011" name="PLoS Genet.">
        <title>Genome sequencing and comparative transcriptomics of the model entomopathogenic fungi Metarhizium anisopliae and M. acridum.</title>
        <authorList>
            <person name="Gao Q."/>
            <person name="Jin K."/>
            <person name="Ying S.H."/>
            <person name="Zhang Y."/>
            <person name="Xiao G."/>
            <person name="Shang Y."/>
            <person name="Duan Z."/>
            <person name="Hu X."/>
            <person name="Xie X.Q."/>
            <person name="Zhou G."/>
            <person name="Peng G."/>
            <person name="Luo Z."/>
            <person name="Huang W."/>
            <person name="Wang B."/>
            <person name="Fang W."/>
            <person name="Wang S."/>
            <person name="Zhong Y."/>
            <person name="Ma L.J."/>
            <person name="St Leger R.J."/>
            <person name="Zhao G.P."/>
            <person name="Pei Y."/>
            <person name="Feng M.G."/>
            <person name="Xia Y."/>
            <person name="Wang C."/>
        </authorList>
    </citation>
    <scope>NUCLEOTIDE SEQUENCE [LARGE SCALE GENOMIC DNA]</scope>
    <source>
        <strain evidence="10 11">CQMa 102</strain>
    </source>
</reference>
<dbReference type="Proteomes" id="UP000002499">
    <property type="component" value="Unassembled WGS sequence"/>
</dbReference>
<dbReference type="Pfam" id="PF00264">
    <property type="entry name" value="Tyrosinase"/>
    <property type="match status" value="1"/>
</dbReference>
<keyword evidence="8" id="KW-0732">Signal</keyword>
<evidence type="ECO:0000313" key="10">
    <source>
        <dbReference type="EMBL" id="EFY91290.1"/>
    </source>
</evidence>
<feature type="domain" description="Tyrosinase copper-binding" evidence="9">
    <location>
        <begin position="105"/>
        <end position="122"/>
    </location>
</feature>
<evidence type="ECO:0000256" key="4">
    <source>
        <dbReference type="ARBA" id="ARBA00023008"/>
    </source>
</evidence>
<dbReference type="Gene3D" id="1.10.1280.10">
    <property type="entry name" value="Di-copper center containing domain from catechol oxidase"/>
    <property type="match status" value="1"/>
</dbReference>
<dbReference type="HOGENOM" id="CLU_013691_2_0_1"/>
<feature type="chain" id="PRO_5003235299" description="tyrosinase" evidence="8">
    <location>
        <begin position="22"/>
        <end position="533"/>
    </location>
</feature>
<dbReference type="OrthoDB" id="6132182at2759"/>
<dbReference type="InParanoid" id="E9DYM0"/>
<dbReference type="SUPFAM" id="SSF48056">
    <property type="entry name" value="Di-copper centre-containing domain"/>
    <property type="match status" value="1"/>
</dbReference>
<dbReference type="OMA" id="ESIFLTW"/>
<keyword evidence="4" id="KW-0186">Copper</keyword>
<dbReference type="PANTHER" id="PTHR11474:SF76">
    <property type="entry name" value="SHKT DOMAIN-CONTAINING PROTEIN"/>
    <property type="match status" value="1"/>
</dbReference>
<evidence type="ECO:0000259" key="9">
    <source>
        <dbReference type="PROSITE" id="PS00497"/>
    </source>
</evidence>
<organism evidence="11">
    <name type="scientific">Metarhizium acridum (strain CQMa 102)</name>
    <dbReference type="NCBI Taxonomy" id="655827"/>
    <lineage>
        <taxon>Eukaryota</taxon>
        <taxon>Fungi</taxon>
        <taxon>Dikarya</taxon>
        <taxon>Ascomycota</taxon>
        <taxon>Pezizomycotina</taxon>
        <taxon>Sordariomycetes</taxon>
        <taxon>Hypocreomycetidae</taxon>
        <taxon>Hypocreales</taxon>
        <taxon>Clavicipitaceae</taxon>
        <taxon>Metarhizium</taxon>
    </lineage>
</organism>
<dbReference type="InterPro" id="IPR008922">
    <property type="entry name" value="Di-copper_centre_dom_sf"/>
</dbReference>
<dbReference type="GeneID" id="19247028"/>
<keyword evidence="11" id="KW-1185">Reference proteome</keyword>
<evidence type="ECO:0000256" key="2">
    <source>
        <dbReference type="ARBA" id="ARBA00011906"/>
    </source>
</evidence>
<dbReference type="eggNOG" id="ENOG502R1BY">
    <property type="taxonomic scope" value="Eukaryota"/>
</dbReference>
<evidence type="ECO:0000256" key="3">
    <source>
        <dbReference type="ARBA" id="ARBA00022723"/>
    </source>
</evidence>
<keyword evidence="5" id="KW-0470">Melanin biosynthesis</keyword>
<comment type="similarity">
    <text evidence="1">Belongs to the tyrosinase family.</text>
</comment>